<dbReference type="SMART" id="SM01217">
    <property type="entry name" value="Fn3_like"/>
    <property type="match status" value="1"/>
</dbReference>
<dbReference type="EC" id="3.2.1.21" evidence="7"/>
<dbReference type="SUPFAM" id="SSF51445">
    <property type="entry name" value="(Trans)glycosidases"/>
    <property type="match status" value="1"/>
</dbReference>
<dbReference type="InterPro" id="IPR036881">
    <property type="entry name" value="Glyco_hydro_3_C_sf"/>
</dbReference>
<dbReference type="Pfam" id="PF01915">
    <property type="entry name" value="Glyco_hydro_3_C"/>
    <property type="match status" value="1"/>
</dbReference>
<organism evidence="7 8">
    <name type="scientific">Gramella jeungdoensis</name>
    <dbReference type="NCBI Taxonomy" id="708091"/>
    <lineage>
        <taxon>Bacteria</taxon>
        <taxon>Pseudomonadati</taxon>
        <taxon>Bacteroidota</taxon>
        <taxon>Flavobacteriia</taxon>
        <taxon>Flavobacteriales</taxon>
        <taxon>Flavobacteriaceae</taxon>
        <taxon>Christiangramia</taxon>
    </lineage>
</organism>
<evidence type="ECO:0000256" key="4">
    <source>
        <dbReference type="RuleBase" id="RU361161"/>
    </source>
</evidence>
<reference evidence="7" key="1">
    <citation type="submission" date="2022-06" db="EMBL/GenBank/DDBJ databases">
        <title>Gramella sediminis sp. nov., isolated from deep-sea sediment of the Indian Ocean.</title>
        <authorList>
            <person name="Yang L."/>
        </authorList>
    </citation>
    <scope>NUCLEOTIDE SEQUENCE</scope>
    <source>
        <strain evidence="7">HMD3159</strain>
    </source>
</reference>
<dbReference type="Gene3D" id="3.20.20.300">
    <property type="entry name" value="Glycoside hydrolase, family 3, N-terminal domain"/>
    <property type="match status" value="1"/>
</dbReference>
<dbReference type="NCBIfam" id="NF011678">
    <property type="entry name" value="PRK15098.1"/>
    <property type="match status" value="1"/>
</dbReference>
<name>A0ABT0YZW9_9FLAO</name>
<dbReference type="Pfam" id="PF00933">
    <property type="entry name" value="Glyco_hydro_3"/>
    <property type="match status" value="1"/>
</dbReference>
<evidence type="ECO:0000256" key="1">
    <source>
        <dbReference type="ARBA" id="ARBA00005336"/>
    </source>
</evidence>
<dbReference type="InterPro" id="IPR026891">
    <property type="entry name" value="Fn3-like"/>
</dbReference>
<dbReference type="Proteomes" id="UP001155077">
    <property type="component" value="Unassembled WGS sequence"/>
</dbReference>
<dbReference type="RefSeq" id="WP_252111634.1">
    <property type="nucleotide sequence ID" value="NZ_JAMSCK010000002.1"/>
</dbReference>
<evidence type="ECO:0000313" key="8">
    <source>
        <dbReference type="Proteomes" id="UP001155077"/>
    </source>
</evidence>
<dbReference type="InterPro" id="IPR017853">
    <property type="entry name" value="GH"/>
</dbReference>
<dbReference type="GO" id="GO:0008422">
    <property type="term" value="F:beta-glucosidase activity"/>
    <property type="evidence" value="ECO:0007669"/>
    <property type="project" value="UniProtKB-EC"/>
</dbReference>
<dbReference type="InterPro" id="IPR001764">
    <property type="entry name" value="Glyco_hydro_3_N"/>
</dbReference>
<dbReference type="InterPro" id="IPR019800">
    <property type="entry name" value="Glyco_hydro_3_AS"/>
</dbReference>
<dbReference type="EMBL" id="JAMSCK010000002">
    <property type="protein sequence ID" value="MCM8569017.1"/>
    <property type="molecule type" value="Genomic_DNA"/>
</dbReference>
<comment type="similarity">
    <text evidence="1 4">Belongs to the glycosyl hydrolase 3 family.</text>
</comment>
<dbReference type="PROSITE" id="PS00775">
    <property type="entry name" value="GLYCOSYL_HYDROL_F3"/>
    <property type="match status" value="1"/>
</dbReference>
<keyword evidence="4 7" id="KW-0326">Glycosidase</keyword>
<dbReference type="Gene3D" id="2.60.40.10">
    <property type="entry name" value="Immunoglobulins"/>
    <property type="match status" value="1"/>
</dbReference>
<dbReference type="InterPro" id="IPR050288">
    <property type="entry name" value="Cellulose_deg_GH3"/>
</dbReference>
<dbReference type="Pfam" id="PF14310">
    <property type="entry name" value="Fn3-like"/>
    <property type="match status" value="1"/>
</dbReference>
<accession>A0ABT0YZW9</accession>
<evidence type="ECO:0000259" key="6">
    <source>
        <dbReference type="SMART" id="SM01217"/>
    </source>
</evidence>
<keyword evidence="3" id="KW-0119">Carbohydrate metabolism</keyword>
<protein>
    <submittedName>
        <fullName evidence="7">Beta-glucosidase BglX</fullName>
        <ecNumber evidence="7">3.2.1.21</ecNumber>
    </submittedName>
</protein>
<feature type="signal peptide" evidence="5">
    <location>
        <begin position="1"/>
        <end position="20"/>
    </location>
</feature>
<gene>
    <name evidence="7" type="primary">bglX</name>
    <name evidence="7" type="ORF">NE848_06480</name>
</gene>
<evidence type="ECO:0000256" key="2">
    <source>
        <dbReference type="ARBA" id="ARBA00022801"/>
    </source>
</evidence>
<sequence>MALKKILVLFLIFLSGFAVAQTKSRIPEVEELLSKMTLEEKLGQLNLSSGVGDLKVVTAGEGPIEYIKQGLIGASGGYESQKAAVNDSRLGIPLISGRDVIHGYKTTFPIPLAMTCMWDVDRIEKMARISAIEASAGGISWTYSPMVDITRDPRWGRVAEGAGEDPYLGSKIARAYVRGYQGDDLSKENTIMACVKHFALYGAAEAGRDYNTVDMSRISMFQNYLPTYKAAFEEGAGSAMTSFNVIDMVPATGNKWLMTDLLRDQWGFDGFVVTDYTAINEMINHGLGDLQTVAVKALKAGVDMDMVGQGYIGTLGKSLKEGKVTEAEIDQACRRVLEAKYKLGLFDKPFQYFDEERAEEVWLSEEHQAYARELAARSCVLLKNQNNVLPLKREGTIGVIGPLAKSKDDMLGTWAATSDTTDIVTIVDGIRNVAGDKAEVLYAKGAYYTEDPFLMNRKRAKDDQISVSPEDSKRLLEEASEVAQKSDVIVAVLGEPRSWSGEASSRADISLPESQKRLLRRLIETGKPVVLVLSNGRPLTLSWENENVAAMLETWHAGVQAGNGIADVLFGKYNPAGKLTMTFPREVGQIPLYYNHNRTGRPETESSNFTSRYLDVPNSPLFPFGYGLSYTTFKYSELRLNKKELKADESLTASVTVTNTGKYKGEEVVQLYINDPVASVSRPVKELKGFEKIELQPGESKQVEFNISTEDLKFYNSALKYDWEPGDFNIYVGTNSSELQSGKVNWQL</sequence>
<dbReference type="InterPro" id="IPR013783">
    <property type="entry name" value="Ig-like_fold"/>
</dbReference>
<evidence type="ECO:0000313" key="7">
    <source>
        <dbReference type="EMBL" id="MCM8569017.1"/>
    </source>
</evidence>
<dbReference type="InterPro" id="IPR036962">
    <property type="entry name" value="Glyco_hydro_3_N_sf"/>
</dbReference>
<keyword evidence="8" id="KW-1185">Reference proteome</keyword>
<feature type="domain" description="Fibronectin type III-like" evidence="6">
    <location>
        <begin position="667"/>
        <end position="736"/>
    </location>
</feature>
<comment type="caution">
    <text evidence="7">The sequence shown here is derived from an EMBL/GenBank/DDBJ whole genome shotgun (WGS) entry which is preliminary data.</text>
</comment>
<dbReference type="PANTHER" id="PTHR42715:SF10">
    <property type="entry name" value="BETA-GLUCOSIDASE"/>
    <property type="match status" value="1"/>
</dbReference>
<evidence type="ECO:0000256" key="5">
    <source>
        <dbReference type="SAM" id="SignalP"/>
    </source>
</evidence>
<dbReference type="InterPro" id="IPR002772">
    <property type="entry name" value="Glyco_hydro_3_C"/>
</dbReference>
<dbReference type="Gene3D" id="3.40.50.1700">
    <property type="entry name" value="Glycoside hydrolase family 3 C-terminal domain"/>
    <property type="match status" value="1"/>
</dbReference>
<keyword evidence="5" id="KW-0732">Signal</keyword>
<evidence type="ECO:0000256" key="3">
    <source>
        <dbReference type="ARBA" id="ARBA00023277"/>
    </source>
</evidence>
<proteinExistence type="inferred from homology"/>
<keyword evidence="2 4" id="KW-0378">Hydrolase</keyword>
<dbReference type="SUPFAM" id="SSF52279">
    <property type="entry name" value="Beta-D-glucan exohydrolase, C-terminal domain"/>
    <property type="match status" value="1"/>
</dbReference>
<dbReference type="PRINTS" id="PR00133">
    <property type="entry name" value="GLHYDRLASE3"/>
</dbReference>
<dbReference type="PANTHER" id="PTHR42715">
    <property type="entry name" value="BETA-GLUCOSIDASE"/>
    <property type="match status" value="1"/>
</dbReference>
<feature type="chain" id="PRO_5046939483" evidence="5">
    <location>
        <begin position="21"/>
        <end position="748"/>
    </location>
</feature>